<keyword evidence="3" id="KW-1185">Reference proteome</keyword>
<sequence length="393" mass="44695">MSSSSYMEKPARIKISSMMPDWSQLPDELLHLISKNLDNCFDVLHARSVCRSWRSSFPFPCCLLRPSYSLPAFADFPFVSEEFCTLEKIHLFLYRVRTPAAALPSAYFLGGIGRDESEDHMELPSPLQCSVRVKIRGSDPTLMNIIDCQIVPLGYQYRMIGWDPEDWATDYRGVAFLPLNKEGGGGEFVVLLNYTKNLYVLRSTEMRWMKLKVTSDASCSDLVAFRGRFYAAFLNGDIFIFDTYTMQRTPMMPSEPLRSSNYLIASGNDELFLVEKFNPFPNCGRIDFKRFICRVSRLDEEAGKWVVVSDLGDRVLFIGHFGNVCCSAKELPDDCGVSGNSILFTNEPGNVTFAYKYGVQTGRAEDDLNCWRLSRQIRVTILNTFPVVALRLE</sequence>
<dbReference type="Proteomes" id="UP000694251">
    <property type="component" value="Chromosome 9"/>
</dbReference>
<dbReference type="AlphaFoldDB" id="A0A8T2AEA1"/>
<name>A0A8T2AEA1_ARASU</name>
<dbReference type="Pfam" id="PF03478">
    <property type="entry name" value="Beta-prop_KIB1-4"/>
    <property type="match status" value="1"/>
</dbReference>
<dbReference type="SMART" id="SM00256">
    <property type="entry name" value="FBOX"/>
    <property type="match status" value="1"/>
</dbReference>
<dbReference type="InterPro" id="IPR001810">
    <property type="entry name" value="F-box_dom"/>
</dbReference>
<protein>
    <recommendedName>
        <fullName evidence="1">F-box domain-containing protein</fullName>
    </recommendedName>
</protein>
<dbReference type="EMBL" id="JAEFBJ010000009">
    <property type="protein sequence ID" value="KAG7572073.1"/>
    <property type="molecule type" value="Genomic_DNA"/>
</dbReference>
<evidence type="ECO:0000313" key="2">
    <source>
        <dbReference type="EMBL" id="KAG7572073.1"/>
    </source>
</evidence>
<evidence type="ECO:0000313" key="3">
    <source>
        <dbReference type="Proteomes" id="UP000694251"/>
    </source>
</evidence>
<feature type="domain" description="F-box" evidence="1">
    <location>
        <begin position="25"/>
        <end position="65"/>
    </location>
</feature>
<dbReference type="PANTHER" id="PTHR47123:SF24">
    <property type="entry name" value="LOW PROTEIN: F-BOX_KELCH-REPEAT PROTEIN"/>
    <property type="match status" value="1"/>
</dbReference>
<reference evidence="2 3" key="1">
    <citation type="submission" date="2020-12" db="EMBL/GenBank/DDBJ databases">
        <title>Concerted genomic and epigenomic changes stabilize Arabidopsis allopolyploids.</title>
        <authorList>
            <person name="Chen Z."/>
        </authorList>
    </citation>
    <scope>NUCLEOTIDE SEQUENCE [LARGE SCALE GENOMIC DNA]</scope>
    <source>
        <strain evidence="2">As9502</strain>
        <tissue evidence="2">Leaf</tissue>
    </source>
</reference>
<proteinExistence type="predicted"/>
<gene>
    <name evidence="2" type="ORF">ISN44_As09g004710</name>
</gene>
<dbReference type="OrthoDB" id="600964at2759"/>
<accession>A0A8T2AEA1</accession>
<comment type="caution">
    <text evidence="2">The sequence shown here is derived from an EMBL/GenBank/DDBJ whole genome shotgun (WGS) entry which is preliminary data.</text>
</comment>
<dbReference type="InterPro" id="IPR005174">
    <property type="entry name" value="KIB1-4_b-propeller"/>
</dbReference>
<dbReference type="InterPro" id="IPR051304">
    <property type="entry name" value="SCF_F-box_domain"/>
</dbReference>
<evidence type="ECO:0000259" key="1">
    <source>
        <dbReference type="SMART" id="SM00256"/>
    </source>
</evidence>
<organism evidence="2 3">
    <name type="scientific">Arabidopsis suecica</name>
    <name type="common">Swedish thale-cress</name>
    <name type="synonym">Cardaminopsis suecica</name>
    <dbReference type="NCBI Taxonomy" id="45249"/>
    <lineage>
        <taxon>Eukaryota</taxon>
        <taxon>Viridiplantae</taxon>
        <taxon>Streptophyta</taxon>
        <taxon>Embryophyta</taxon>
        <taxon>Tracheophyta</taxon>
        <taxon>Spermatophyta</taxon>
        <taxon>Magnoliopsida</taxon>
        <taxon>eudicotyledons</taxon>
        <taxon>Gunneridae</taxon>
        <taxon>Pentapetalae</taxon>
        <taxon>rosids</taxon>
        <taxon>malvids</taxon>
        <taxon>Brassicales</taxon>
        <taxon>Brassicaceae</taxon>
        <taxon>Camelineae</taxon>
        <taxon>Arabidopsis</taxon>
    </lineage>
</organism>
<dbReference type="PANTHER" id="PTHR47123">
    <property type="entry name" value="F-BOX PROTEIN SKIP23"/>
    <property type="match status" value="1"/>
</dbReference>
<dbReference type="Pfam" id="PF00646">
    <property type="entry name" value="F-box"/>
    <property type="match status" value="1"/>
</dbReference>